<evidence type="ECO:0000256" key="3">
    <source>
        <dbReference type="ARBA" id="ARBA00016197"/>
    </source>
</evidence>
<organism evidence="9 10">
    <name type="scientific">Plectosphaerella cucumerina</name>
    <dbReference type="NCBI Taxonomy" id="40658"/>
    <lineage>
        <taxon>Eukaryota</taxon>
        <taxon>Fungi</taxon>
        <taxon>Dikarya</taxon>
        <taxon>Ascomycota</taxon>
        <taxon>Pezizomycotina</taxon>
        <taxon>Sordariomycetes</taxon>
        <taxon>Hypocreomycetidae</taxon>
        <taxon>Glomerellales</taxon>
        <taxon>Plectosphaerellaceae</taxon>
        <taxon>Plectosphaerella</taxon>
    </lineage>
</organism>
<dbReference type="Gene3D" id="3.30.200.20">
    <property type="entry name" value="Phosphorylase Kinase, domain 1"/>
    <property type="match status" value="1"/>
</dbReference>
<evidence type="ECO:0000256" key="5">
    <source>
        <dbReference type="ARBA" id="ARBA00023128"/>
    </source>
</evidence>
<feature type="region of interest" description="Disordered" evidence="7">
    <location>
        <begin position="504"/>
        <end position="529"/>
    </location>
</feature>
<dbReference type="EMBL" id="JAGPXD010000004">
    <property type="protein sequence ID" value="KAH7359137.1"/>
    <property type="molecule type" value="Genomic_DNA"/>
</dbReference>
<reference evidence="9" key="1">
    <citation type="journal article" date="2021" name="Nat. Commun.">
        <title>Genetic determinants of endophytism in the Arabidopsis root mycobiome.</title>
        <authorList>
            <person name="Mesny F."/>
            <person name="Miyauchi S."/>
            <person name="Thiergart T."/>
            <person name="Pickel B."/>
            <person name="Atanasova L."/>
            <person name="Karlsson M."/>
            <person name="Huettel B."/>
            <person name="Barry K.W."/>
            <person name="Haridas S."/>
            <person name="Chen C."/>
            <person name="Bauer D."/>
            <person name="Andreopoulos W."/>
            <person name="Pangilinan J."/>
            <person name="LaButti K."/>
            <person name="Riley R."/>
            <person name="Lipzen A."/>
            <person name="Clum A."/>
            <person name="Drula E."/>
            <person name="Henrissat B."/>
            <person name="Kohler A."/>
            <person name="Grigoriev I.V."/>
            <person name="Martin F.M."/>
            <person name="Hacquard S."/>
        </authorList>
    </citation>
    <scope>NUCLEOTIDE SEQUENCE</scope>
    <source>
        <strain evidence="9">MPI-CAGE-AT-0016</strain>
    </source>
</reference>
<accession>A0A8K0X3T8</accession>
<dbReference type="Proteomes" id="UP000813385">
    <property type="component" value="Unassembled WGS sequence"/>
</dbReference>
<feature type="compositionally biased region" description="Gly residues" evidence="7">
    <location>
        <begin position="568"/>
        <end position="578"/>
    </location>
</feature>
<evidence type="ECO:0000256" key="4">
    <source>
        <dbReference type="ARBA" id="ARBA00022946"/>
    </source>
</evidence>
<evidence type="ECO:0000259" key="8">
    <source>
        <dbReference type="Pfam" id="PF01636"/>
    </source>
</evidence>
<dbReference type="InterPro" id="IPR002575">
    <property type="entry name" value="Aminoglycoside_PTrfase"/>
</dbReference>
<gene>
    <name evidence="9" type="ORF">B0T11DRAFT_330845</name>
</gene>
<dbReference type="OrthoDB" id="10003767at2759"/>
<evidence type="ECO:0000256" key="6">
    <source>
        <dbReference type="ARBA" id="ARBA00031849"/>
    </source>
</evidence>
<dbReference type="InterPro" id="IPR051035">
    <property type="entry name" value="Mito_inheritance_9"/>
</dbReference>
<dbReference type="PANTHER" id="PTHR36091">
    <property type="entry name" value="ALTERED INHERITANCE OF MITOCHONDRIA PROTEIN 9, MITOCHONDRIAL"/>
    <property type="match status" value="1"/>
</dbReference>
<comment type="caution">
    <text evidence="9">The sequence shown here is derived from an EMBL/GenBank/DDBJ whole genome shotgun (WGS) entry which is preliminary data.</text>
</comment>
<keyword evidence="5" id="KW-0496">Mitochondrion</keyword>
<keyword evidence="4" id="KW-0809">Transit peptide</keyword>
<evidence type="ECO:0000256" key="7">
    <source>
        <dbReference type="SAM" id="MobiDB-lite"/>
    </source>
</evidence>
<dbReference type="InterPro" id="IPR011009">
    <property type="entry name" value="Kinase-like_dom_sf"/>
</dbReference>
<evidence type="ECO:0000313" key="9">
    <source>
        <dbReference type="EMBL" id="KAH7359137.1"/>
    </source>
</evidence>
<dbReference type="GO" id="GO:0005739">
    <property type="term" value="C:mitochondrion"/>
    <property type="evidence" value="ECO:0007669"/>
    <property type="project" value="UniProtKB-SubCell"/>
</dbReference>
<feature type="region of interest" description="Disordered" evidence="7">
    <location>
        <begin position="559"/>
        <end position="603"/>
    </location>
</feature>
<keyword evidence="10" id="KW-1185">Reference proteome</keyword>
<feature type="domain" description="Aminoglycoside phosphotransferase" evidence="8">
    <location>
        <begin position="93"/>
        <end position="188"/>
    </location>
</feature>
<dbReference type="PANTHER" id="PTHR36091:SF1">
    <property type="entry name" value="ALTERED INHERITANCE OF MITOCHONDRIA PROTEIN 9, MITOCHONDRIAL"/>
    <property type="match status" value="1"/>
</dbReference>
<dbReference type="AlphaFoldDB" id="A0A8K0X3T8"/>
<proteinExistence type="inferred from homology"/>
<evidence type="ECO:0000256" key="1">
    <source>
        <dbReference type="ARBA" id="ARBA00004173"/>
    </source>
</evidence>
<feature type="compositionally biased region" description="Basic and acidic residues" evidence="7">
    <location>
        <begin position="504"/>
        <end position="515"/>
    </location>
</feature>
<comment type="subcellular location">
    <subcellularLocation>
        <location evidence="1">Mitochondrion</location>
    </subcellularLocation>
</comment>
<protein>
    <recommendedName>
        <fullName evidence="3">Altered inheritance of mitochondria protein 9, mitochondrial</fullName>
    </recommendedName>
    <alternativeName>
        <fullName evidence="6">Found in mitochondrial proteome protein 29</fullName>
    </alternativeName>
</protein>
<evidence type="ECO:0000313" key="10">
    <source>
        <dbReference type="Proteomes" id="UP000813385"/>
    </source>
</evidence>
<sequence>MPTPKAEDMHHIEWQFHNVDQYYIMEWPNPPQIKYICTVLNPFLKDLGLGHDPQVEFLSSGGYHKVFQVRRRDDCQSQPQVGVDGSETLACPSYVFRVALPACPFYKTASEVATMSYVRQHTSVPVPRVYAYDASSDNALGHEWILMEMIEGASTFRAVEYDASIEQKLKMARQVADWTHQLSQLCFNSIGSLYFEDDLPVQRQNSTSNDGVTFLATAKIPRSGPVLVGPISSLVYCLGPVVGDMFNSDWRTEYDFNRGPYPSVAAFIDAILDMHRLEIGDDRQRARSEMAEAVHDAWWRLGRTLRQLREDDARIRAEWMAKTEARIGGPLDPRVCWLGGWPYHVKVNKTTNNEINEFDHATEDAVHLKRALEAAEFDMIRQDLRADPSSCRLFAWDMSVNNVLVESNTKEPVAVIDWEQIVFVPPYLVDFYPKVVEGPGPNGDNDDLTDPTRSELDLRQDKDCAEWFVDCDAKLMREEFRNHLFSLDPTALDMYEARWSEFRPADEEMESKDMPEGPDSGLSKPAKPRTSLPLDLWSIASPGKRTERRVENIAATMTRAQSHPAALGSGGSGSGSGSGLQRKGSEDRSVQRQRAAEATLRKTFDRISAPMHIVWKDVEDMYSDLGYKVTKAREALEA</sequence>
<dbReference type="Pfam" id="PF01636">
    <property type="entry name" value="APH"/>
    <property type="match status" value="1"/>
</dbReference>
<dbReference type="SUPFAM" id="SSF56112">
    <property type="entry name" value="Protein kinase-like (PK-like)"/>
    <property type="match status" value="1"/>
</dbReference>
<name>A0A8K0X3T8_9PEZI</name>
<comment type="similarity">
    <text evidence="2">Belongs to the AIM9 family.</text>
</comment>
<evidence type="ECO:0000256" key="2">
    <source>
        <dbReference type="ARBA" id="ARBA00005543"/>
    </source>
</evidence>